<gene>
    <name evidence="2" type="ORF">NDI38_02035</name>
</gene>
<evidence type="ECO:0000313" key="3">
    <source>
        <dbReference type="Proteomes" id="UP001476950"/>
    </source>
</evidence>
<feature type="transmembrane region" description="Helical" evidence="1">
    <location>
        <begin position="192"/>
        <end position="209"/>
    </location>
</feature>
<feature type="transmembrane region" description="Helical" evidence="1">
    <location>
        <begin position="100"/>
        <end position="130"/>
    </location>
</feature>
<keyword evidence="1" id="KW-0812">Transmembrane</keyword>
<feature type="transmembrane region" description="Helical" evidence="1">
    <location>
        <begin position="7"/>
        <end position="27"/>
    </location>
</feature>
<evidence type="ECO:0000256" key="1">
    <source>
        <dbReference type="SAM" id="Phobius"/>
    </source>
</evidence>
<name>A0ABV0KD87_9CYAN</name>
<feature type="transmembrane region" description="Helical" evidence="1">
    <location>
        <begin position="76"/>
        <end position="94"/>
    </location>
</feature>
<feature type="transmembrane region" description="Helical" evidence="1">
    <location>
        <begin position="33"/>
        <end position="55"/>
    </location>
</feature>
<evidence type="ECO:0000313" key="2">
    <source>
        <dbReference type="EMBL" id="MEP1057198.1"/>
    </source>
</evidence>
<keyword evidence="3" id="KW-1185">Reference proteome</keyword>
<protein>
    <submittedName>
        <fullName evidence="2">Uncharacterized protein</fullName>
    </submittedName>
</protein>
<dbReference type="Proteomes" id="UP001476950">
    <property type="component" value="Unassembled WGS sequence"/>
</dbReference>
<dbReference type="RefSeq" id="WP_190454097.1">
    <property type="nucleotide sequence ID" value="NZ_JAMPLM010000001.1"/>
</dbReference>
<keyword evidence="1" id="KW-0472">Membrane</keyword>
<reference evidence="2 3" key="1">
    <citation type="submission" date="2022-04" db="EMBL/GenBank/DDBJ databases">
        <title>Positive selection, recombination, and allopatry shape intraspecific diversity of widespread and dominant cyanobacteria.</title>
        <authorList>
            <person name="Wei J."/>
            <person name="Shu W."/>
            <person name="Hu C."/>
        </authorList>
    </citation>
    <scope>NUCLEOTIDE SEQUENCE [LARGE SCALE GENOMIC DNA]</scope>
    <source>
        <strain evidence="2 3">AS-A4</strain>
    </source>
</reference>
<organism evidence="2 3">
    <name type="scientific">Stenomitos frigidus AS-A4</name>
    <dbReference type="NCBI Taxonomy" id="2933935"/>
    <lineage>
        <taxon>Bacteria</taxon>
        <taxon>Bacillati</taxon>
        <taxon>Cyanobacteriota</taxon>
        <taxon>Cyanophyceae</taxon>
        <taxon>Leptolyngbyales</taxon>
        <taxon>Leptolyngbyaceae</taxon>
        <taxon>Stenomitos</taxon>
    </lineage>
</organism>
<accession>A0ABV0KD87</accession>
<proteinExistence type="predicted"/>
<keyword evidence="1" id="KW-1133">Transmembrane helix</keyword>
<comment type="caution">
    <text evidence="2">The sequence shown here is derived from an EMBL/GenBank/DDBJ whole genome shotgun (WGS) entry which is preliminary data.</text>
</comment>
<dbReference type="EMBL" id="JAMPLM010000001">
    <property type="protein sequence ID" value="MEP1057198.1"/>
    <property type="molecule type" value="Genomic_DNA"/>
</dbReference>
<feature type="transmembrane region" description="Helical" evidence="1">
    <location>
        <begin position="151"/>
        <end position="172"/>
    </location>
</feature>
<sequence>MQERLSLFLKLTAFFVFQFWLMIVNHYSLRGSLLGLPATAVVGSSAIVLLAFLIVKVRQPISHPSVEISSRQNARLTLTFLIMGCLLTGFLLPMSEKEKVIFELLIIMLGICLWIYLFLISLVSLALLSVWGMISGFQIDSATGSAASTQITLIIGTLTGLIAYCVVIALFFDLVVSLVNRAALTKRLELTAYTLQAISLVLVLSFFLGKLQYTMPGDQLLCSKSYPSPSGQRSIVIEDYEELEGDRYYSHAYLNGLIFRRDLGDFPNRYRCRRDNLTFKWSEDESQVDWEKLYSSP</sequence>